<dbReference type="STRING" id="1121298.SAMN05444401_3984"/>
<keyword evidence="4 8" id="KW-0812">Transmembrane</keyword>
<feature type="transmembrane region" description="Helical" evidence="8">
    <location>
        <begin position="51"/>
        <end position="69"/>
    </location>
</feature>
<evidence type="ECO:0000256" key="6">
    <source>
        <dbReference type="ARBA" id="ARBA00023136"/>
    </source>
</evidence>
<evidence type="ECO:0000256" key="3">
    <source>
        <dbReference type="ARBA" id="ARBA00022519"/>
    </source>
</evidence>
<dbReference type="Proteomes" id="UP000184080">
    <property type="component" value="Unassembled WGS sequence"/>
</dbReference>
<dbReference type="GO" id="GO:0005886">
    <property type="term" value="C:plasma membrane"/>
    <property type="evidence" value="ECO:0007669"/>
    <property type="project" value="UniProtKB-SubCell"/>
</dbReference>
<proteinExistence type="inferred from homology"/>
<evidence type="ECO:0000259" key="9">
    <source>
        <dbReference type="Pfam" id="PF12821"/>
    </source>
</evidence>
<evidence type="ECO:0000256" key="7">
    <source>
        <dbReference type="ARBA" id="ARBA00034125"/>
    </source>
</evidence>
<sequence length="151" mass="16787">MVKQIVLAFFGSIFPAILFNIDRKKIIWGGFCGAIGWTAYLVVYNHINSNVMAYFSGAFIVGIYSEFMARKLKTPAVEFSIPGIFPLVPGITAYKTISYIVDQNYSLAYSKGMQTIAAAGAIGFGIMLSSTTFRFISMIIESSKNNKYERR</sequence>
<feature type="transmembrane region" description="Helical" evidence="8">
    <location>
        <begin position="113"/>
        <end position="136"/>
    </location>
</feature>
<evidence type="ECO:0000256" key="8">
    <source>
        <dbReference type="SAM" id="Phobius"/>
    </source>
</evidence>
<dbReference type="InterPro" id="IPR050539">
    <property type="entry name" value="ThrE_Dicarb/AminoAcid_Exp"/>
</dbReference>
<keyword evidence="5 8" id="KW-1133">Transmembrane helix</keyword>
<feature type="domain" description="Threonine/Serine exporter ThrE" evidence="9">
    <location>
        <begin position="4"/>
        <end position="131"/>
    </location>
</feature>
<accession>A0A1M6MFV8</accession>
<feature type="transmembrane region" description="Helical" evidence="8">
    <location>
        <begin position="26"/>
        <end position="45"/>
    </location>
</feature>
<dbReference type="PANTHER" id="PTHR34390:SF1">
    <property type="entry name" value="SUCCINATE TRANSPORTER SUBUNIT YJJB-RELATED"/>
    <property type="match status" value="1"/>
</dbReference>
<evidence type="ECO:0000313" key="10">
    <source>
        <dbReference type="EMBL" id="SHJ82253.1"/>
    </source>
</evidence>
<dbReference type="RefSeq" id="WP_073010959.1">
    <property type="nucleotide sequence ID" value="NZ_FQZO01000008.1"/>
</dbReference>
<keyword evidence="6 8" id="KW-0472">Membrane</keyword>
<dbReference type="InterPro" id="IPR024528">
    <property type="entry name" value="ThrE_2"/>
</dbReference>
<keyword evidence="3" id="KW-0997">Cell inner membrane</keyword>
<dbReference type="GO" id="GO:0015744">
    <property type="term" value="P:succinate transport"/>
    <property type="evidence" value="ECO:0007669"/>
    <property type="project" value="TreeGrafter"/>
</dbReference>
<gene>
    <name evidence="10" type="ORF">SAMN05444401_3984</name>
</gene>
<dbReference type="PANTHER" id="PTHR34390">
    <property type="entry name" value="UPF0442 PROTEIN YJJB-RELATED"/>
    <property type="match status" value="1"/>
</dbReference>
<keyword evidence="11" id="KW-1185">Reference proteome</keyword>
<evidence type="ECO:0000256" key="5">
    <source>
        <dbReference type="ARBA" id="ARBA00022989"/>
    </source>
</evidence>
<keyword evidence="2" id="KW-1003">Cell membrane</keyword>
<comment type="subcellular location">
    <subcellularLocation>
        <location evidence="1">Cell membrane</location>
        <topology evidence="1">Multi-pass membrane protein</topology>
    </subcellularLocation>
</comment>
<feature type="transmembrane region" description="Helical" evidence="8">
    <location>
        <begin position="6"/>
        <end position="21"/>
    </location>
</feature>
<dbReference type="AlphaFoldDB" id="A0A1M6MFV8"/>
<protein>
    <submittedName>
        <fullName evidence="10">Uncharacterized membrane protein YjjB, DUF3815 family</fullName>
    </submittedName>
</protein>
<dbReference type="Pfam" id="PF12821">
    <property type="entry name" value="ThrE_2"/>
    <property type="match status" value="1"/>
</dbReference>
<name>A0A1M6MFV8_9CLOT</name>
<dbReference type="EMBL" id="FQZO01000008">
    <property type="protein sequence ID" value="SHJ82253.1"/>
    <property type="molecule type" value="Genomic_DNA"/>
</dbReference>
<evidence type="ECO:0000313" key="11">
    <source>
        <dbReference type="Proteomes" id="UP000184080"/>
    </source>
</evidence>
<dbReference type="OrthoDB" id="9810047at2"/>
<feature type="transmembrane region" description="Helical" evidence="8">
    <location>
        <begin position="81"/>
        <end position="101"/>
    </location>
</feature>
<organism evidence="10 11">
    <name type="scientific">Clostridium amylolyticum</name>
    <dbReference type="NCBI Taxonomy" id="1121298"/>
    <lineage>
        <taxon>Bacteria</taxon>
        <taxon>Bacillati</taxon>
        <taxon>Bacillota</taxon>
        <taxon>Clostridia</taxon>
        <taxon>Eubacteriales</taxon>
        <taxon>Clostridiaceae</taxon>
        <taxon>Clostridium</taxon>
    </lineage>
</organism>
<comment type="similarity">
    <text evidence="7">Belongs to the ThrE exporter (TC 2.A.79) family.</text>
</comment>
<evidence type="ECO:0000256" key="2">
    <source>
        <dbReference type="ARBA" id="ARBA00022475"/>
    </source>
</evidence>
<reference evidence="10 11" key="1">
    <citation type="submission" date="2016-11" db="EMBL/GenBank/DDBJ databases">
        <authorList>
            <person name="Jaros S."/>
            <person name="Januszkiewicz K."/>
            <person name="Wedrychowicz H."/>
        </authorList>
    </citation>
    <scope>NUCLEOTIDE SEQUENCE [LARGE SCALE GENOMIC DNA]</scope>
    <source>
        <strain evidence="10 11">DSM 21864</strain>
    </source>
</reference>
<evidence type="ECO:0000256" key="1">
    <source>
        <dbReference type="ARBA" id="ARBA00004651"/>
    </source>
</evidence>
<evidence type="ECO:0000256" key="4">
    <source>
        <dbReference type="ARBA" id="ARBA00022692"/>
    </source>
</evidence>